<evidence type="ECO:0000313" key="3">
    <source>
        <dbReference type="Proteomes" id="UP000708208"/>
    </source>
</evidence>
<dbReference type="EMBL" id="CAJVCH010456354">
    <property type="protein sequence ID" value="CAG7819679.1"/>
    <property type="molecule type" value="Genomic_DNA"/>
</dbReference>
<evidence type="ECO:0000313" key="2">
    <source>
        <dbReference type="EMBL" id="CAG7819679.1"/>
    </source>
</evidence>
<feature type="signal peptide" evidence="1">
    <location>
        <begin position="1"/>
        <end position="17"/>
    </location>
</feature>
<reference evidence="2" key="1">
    <citation type="submission" date="2021-06" db="EMBL/GenBank/DDBJ databases">
        <authorList>
            <person name="Hodson N. C."/>
            <person name="Mongue J. A."/>
            <person name="Jaron S. K."/>
        </authorList>
    </citation>
    <scope>NUCLEOTIDE SEQUENCE</scope>
</reference>
<sequence length="138" mass="15137">MKHSGIIFVLAVTAVAARRCRDVEVSADVAEEKNQLTEGTPGSEKRQIGSGYCLLAGDRTNNRCEGCCSGLCTTKEWFGEEYFCVEGYNQGAQGDDYCLPSGTFCDASCTGCCSKSCRVEQYDYYGTPLSYTCRDQIY</sequence>
<organism evidence="2 3">
    <name type="scientific">Allacma fusca</name>
    <dbReference type="NCBI Taxonomy" id="39272"/>
    <lineage>
        <taxon>Eukaryota</taxon>
        <taxon>Metazoa</taxon>
        <taxon>Ecdysozoa</taxon>
        <taxon>Arthropoda</taxon>
        <taxon>Hexapoda</taxon>
        <taxon>Collembola</taxon>
        <taxon>Symphypleona</taxon>
        <taxon>Sminthuridae</taxon>
        <taxon>Allacma</taxon>
    </lineage>
</organism>
<keyword evidence="3" id="KW-1185">Reference proteome</keyword>
<accession>A0A8J2LBK1</accession>
<protein>
    <submittedName>
        <fullName evidence="2">Uncharacterized protein</fullName>
    </submittedName>
</protein>
<comment type="caution">
    <text evidence="2">The sequence shown here is derived from an EMBL/GenBank/DDBJ whole genome shotgun (WGS) entry which is preliminary data.</text>
</comment>
<keyword evidence="1" id="KW-0732">Signal</keyword>
<dbReference type="Proteomes" id="UP000708208">
    <property type="component" value="Unassembled WGS sequence"/>
</dbReference>
<evidence type="ECO:0000256" key="1">
    <source>
        <dbReference type="SAM" id="SignalP"/>
    </source>
</evidence>
<proteinExistence type="predicted"/>
<feature type="chain" id="PRO_5035144291" evidence="1">
    <location>
        <begin position="18"/>
        <end position="138"/>
    </location>
</feature>
<gene>
    <name evidence="2" type="ORF">AFUS01_LOCUS30110</name>
</gene>
<dbReference type="AlphaFoldDB" id="A0A8J2LBK1"/>
<name>A0A8J2LBK1_9HEXA</name>